<evidence type="ECO:0000313" key="1">
    <source>
        <dbReference type="Proteomes" id="UP000887569"/>
    </source>
</evidence>
<name>A0A915AAH8_PARUN</name>
<keyword evidence="1" id="KW-1185">Reference proteome</keyword>
<evidence type="ECO:0000313" key="2">
    <source>
        <dbReference type="WBParaSite" id="PgR004_g020_t06"/>
    </source>
</evidence>
<organism evidence="1 3">
    <name type="scientific">Parascaris univalens</name>
    <name type="common">Nematode worm</name>
    <dbReference type="NCBI Taxonomy" id="6257"/>
    <lineage>
        <taxon>Eukaryota</taxon>
        <taxon>Metazoa</taxon>
        <taxon>Ecdysozoa</taxon>
        <taxon>Nematoda</taxon>
        <taxon>Chromadorea</taxon>
        <taxon>Rhabditida</taxon>
        <taxon>Spirurina</taxon>
        <taxon>Ascaridomorpha</taxon>
        <taxon>Ascaridoidea</taxon>
        <taxon>Ascarididae</taxon>
        <taxon>Parascaris</taxon>
    </lineage>
</organism>
<dbReference type="WBParaSite" id="PgR004_g020_t08">
    <property type="protein sequence ID" value="PgR004_g020_t08"/>
    <property type="gene ID" value="PgR004_g020"/>
</dbReference>
<dbReference type="AlphaFoldDB" id="A0A915AAH8"/>
<accession>A0A915AAH8</accession>
<reference evidence="2 3" key="1">
    <citation type="submission" date="2022-11" db="UniProtKB">
        <authorList>
            <consortium name="WormBaseParasite"/>
        </authorList>
    </citation>
    <scope>IDENTIFICATION</scope>
</reference>
<evidence type="ECO:0000313" key="3">
    <source>
        <dbReference type="WBParaSite" id="PgR004_g020_t08"/>
    </source>
</evidence>
<dbReference type="Proteomes" id="UP000887569">
    <property type="component" value="Unplaced"/>
</dbReference>
<sequence>MHRIAPRIDHFICVITRTCILLHYCNDDAENLKVTITGNRISIGMQSNVHRLRGKYRCTDLVHYGAASCGGTISDARQGRIFFTILGPISFYLYEIVGPYK</sequence>
<dbReference type="WBParaSite" id="PgR004_g020_t06">
    <property type="protein sequence ID" value="PgR004_g020_t06"/>
    <property type="gene ID" value="PgR004_g020"/>
</dbReference>
<protein>
    <submittedName>
        <fullName evidence="2 3">Uncharacterized protein</fullName>
    </submittedName>
</protein>
<proteinExistence type="predicted"/>